<dbReference type="InterPro" id="IPR037171">
    <property type="entry name" value="NagB/RpiA_transferase-like"/>
</dbReference>
<evidence type="ECO:0000313" key="7">
    <source>
        <dbReference type="Proteomes" id="UP001501803"/>
    </source>
</evidence>
<evidence type="ECO:0000256" key="4">
    <source>
        <dbReference type="ARBA" id="ARBA00023163"/>
    </source>
</evidence>
<dbReference type="Gene3D" id="3.40.50.1360">
    <property type="match status" value="1"/>
</dbReference>
<dbReference type="Gene3D" id="1.10.10.10">
    <property type="entry name" value="Winged helix-like DNA-binding domain superfamily/Winged helix DNA-binding domain"/>
    <property type="match status" value="1"/>
</dbReference>
<dbReference type="SUPFAM" id="SSF100950">
    <property type="entry name" value="NagB/RpiA/CoA transferase-like"/>
    <property type="match status" value="1"/>
</dbReference>
<dbReference type="PANTHER" id="PTHR34294:SF1">
    <property type="entry name" value="TRANSCRIPTIONAL REGULATOR LSRR"/>
    <property type="match status" value="1"/>
</dbReference>
<dbReference type="RefSeq" id="WP_345064887.1">
    <property type="nucleotide sequence ID" value="NZ_BAABCN010000003.1"/>
</dbReference>
<gene>
    <name evidence="6" type="ORF">GCM10022381_17140</name>
</gene>
<comment type="similarity">
    <text evidence="1">Belongs to the SorC transcriptional regulatory family.</text>
</comment>
<proteinExistence type="inferred from homology"/>
<evidence type="ECO:0000256" key="2">
    <source>
        <dbReference type="ARBA" id="ARBA00023015"/>
    </source>
</evidence>
<dbReference type="InterPro" id="IPR013324">
    <property type="entry name" value="RNA_pol_sigma_r3/r4-like"/>
</dbReference>
<name>A0ABP7KEU6_9MICO</name>
<sequence length="331" mass="35961">MGLTDDEMQSDRTRGALTAAHLYYMQDLTMDAIAQELHTSRSSISRLLSHARASGLVDIQIHSPLELPARLQSEILTKFGVTAHVVPVPDQVSDVDRLNRVALSTARILGQFFDSNMSMGIAWGSTVSAISRHLVPKQTHNSHIVQLNGAGNTRTTGIGYASEILRRFGDSYGAHVQQFPVPAFFDDPGTKSAMWRERSTQRLLELQSKMDVVLFGIGSPFAEIPSHVYSGGYLESADYDELSQDGVVGDVATVFYRSDGSTDGIALNARGTGPEFSVLRRIPRRICVVSGRSKVSSLLGALRAGLVTDVILDEGTARLLLESADSTPTRE</sequence>
<evidence type="ECO:0000256" key="3">
    <source>
        <dbReference type="ARBA" id="ARBA00023125"/>
    </source>
</evidence>
<reference evidence="7" key="1">
    <citation type="journal article" date="2019" name="Int. J. Syst. Evol. Microbiol.">
        <title>The Global Catalogue of Microorganisms (GCM) 10K type strain sequencing project: providing services to taxonomists for standard genome sequencing and annotation.</title>
        <authorList>
            <consortium name="The Broad Institute Genomics Platform"/>
            <consortium name="The Broad Institute Genome Sequencing Center for Infectious Disease"/>
            <person name="Wu L."/>
            <person name="Ma J."/>
        </authorList>
    </citation>
    <scope>NUCLEOTIDE SEQUENCE [LARGE SCALE GENOMIC DNA]</scope>
    <source>
        <strain evidence="7">JCM 17021</strain>
    </source>
</reference>
<dbReference type="InterPro" id="IPR036388">
    <property type="entry name" value="WH-like_DNA-bd_sf"/>
</dbReference>
<accession>A0ABP7KEU6</accession>
<dbReference type="SUPFAM" id="SSF88659">
    <property type="entry name" value="Sigma3 and sigma4 domains of RNA polymerase sigma factors"/>
    <property type="match status" value="1"/>
</dbReference>
<dbReference type="Proteomes" id="UP001501803">
    <property type="component" value="Unassembled WGS sequence"/>
</dbReference>
<protein>
    <submittedName>
        <fullName evidence="6">Sugar-binding transcriptional regulator</fullName>
    </submittedName>
</protein>
<feature type="domain" description="Sugar-binding" evidence="5">
    <location>
        <begin position="66"/>
        <end position="322"/>
    </location>
</feature>
<evidence type="ECO:0000313" key="6">
    <source>
        <dbReference type="EMBL" id="GAA3875011.1"/>
    </source>
</evidence>
<keyword evidence="4" id="KW-0804">Transcription</keyword>
<dbReference type="InterPro" id="IPR007324">
    <property type="entry name" value="Sugar-bd_dom_put"/>
</dbReference>
<keyword evidence="7" id="KW-1185">Reference proteome</keyword>
<comment type="caution">
    <text evidence="6">The sequence shown here is derived from an EMBL/GenBank/DDBJ whole genome shotgun (WGS) entry which is preliminary data.</text>
</comment>
<evidence type="ECO:0000256" key="1">
    <source>
        <dbReference type="ARBA" id="ARBA00010466"/>
    </source>
</evidence>
<evidence type="ECO:0000259" key="5">
    <source>
        <dbReference type="Pfam" id="PF04198"/>
    </source>
</evidence>
<keyword evidence="2" id="KW-0805">Transcription regulation</keyword>
<dbReference type="EMBL" id="BAABCN010000003">
    <property type="protein sequence ID" value="GAA3875011.1"/>
    <property type="molecule type" value="Genomic_DNA"/>
</dbReference>
<keyword evidence="3" id="KW-0238">DNA-binding</keyword>
<dbReference type="Pfam" id="PF04198">
    <property type="entry name" value="Sugar-bind"/>
    <property type="match status" value="1"/>
</dbReference>
<organism evidence="6 7">
    <name type="scientific">Leifsonia kafniensis</name>
    <dbReference type="NCBI Taxonomy" id="475957"/>
    <lineage>
        <taxon>Bacteria</taxon>
        <taxon>Bacillati</taxon>
        <taxon>Actinomycetota</taxon>
        <taxon>Actinomycetes</taxon>
        <taxon>Micrococcales</taxon>
        <taxon>Microbacteriaceae</taxon>
        <taxon>Leifsonia</taxon>
    </lineage>
</organism>
<dbReference type="InterPro" id="IPR051054">
    <property type="entry name" value="SorC_transcr_regulators"/>
</dbReference>
<dbReference type="PANTHER" id="PTHR34294">
    <property type="entry name" value="TRANSCRIPTIONAL REGULATOR-RELATED"/>
    <property type="match status" value="1"/>
</dbReference>